<feature type="compositionally biased region" description="Low complexity" evidence="7">
    <location>
        <begin position="1"/>
        <end position="13"/>
    </location>
</feature>
<gene>
    <name evidence="9" type="ORF">GCM10007368_11070</name>
</gene>
<dbReference type="EMBL" id="BMDG01000003">
    <property type="protein sequence ID" value="GGI06419.1"/>
    <property type="molecule type" value="Genomic_DNA"/>
</dbReference>
<accession>A0ABQ2B5Z2</accession>
<feature type="compositionally biased region" description="Basic and acidic residues" evidence="7">
    <location>
        <begin position="14"/>
        <end position="23"/>
    </location>
</feature>
<proteinExistence type="inferred from homology"/>
<feature type="transmembrane region" description="Helical" evidence="6">
    <location>
        <begin position="252"/>
        <end position="271"/>
    </location>
</feature>
<feature type="transmembrane region" description="Helical" evidence="6">
    <location>
        <begin position="49"/>
        <end position="73"/>
    </location>
</feature>
<feature type="region of interest" description="Disordered" evidence="7">
    <location>
        <begin position="1"/>
        <end position="24"/>
    </location>
</feature>
<dbReference type="InterPro" id="IPR052902">
    <property type="entry name" value="ABC-2_transporter"/>
</dbReference>
<keyword evidence="2 6" id="KW-0812">Transmembrane</keyword>
<dbReference type="RefSeq" id="WP_188522660.1">
    <property type="nucleotide sequence ID" value="NZ_BMDG01000003.1"/>
</dbReference>
<evidence type="ECO:0000259" key="8">
    <source>
        <dbReference type="PROSITE" id="PS51012"/>
    </source>
</evidence>
<evidence type="ECO:0000256" key="6">
    <source>
        <dbReference type="RuleBase" id="RU361157"/>
    </source>
</evidence>
<comment type="similarity">
    <text evidence="6">Belongs to the ABC-2 integral membrane protein family.</text>
</comment>
<evidence type="ECO:0000256" key="1">
    <source>
        <dbReference type="ARBA" id="ARBA00004141"/>
    </source>
</evidence>
<keyword evidence="6" id="KW-0813">Transport</keyword>
<keyword evidence="3 6" id="KW-1133">Transmembrane helix</keyword>
<feature type="domain" description="ABC transmembrane type-2" evidence="8">
    <location>
        <begin position="47"/>
        <end position="274"/>
    </location>
</feature>
<name>A0ABQ2B5Z2_9MICO</name>
<evidence type="ECO:0000313" key="10">
    <source>
        <dbReference type="Proteomes" id="UP000632535"/>
    </source>
</evidence>
<feature type="transmembrane region" description="Helical" evidence="6">
    <location>
        <begin position="168"/>
        <end position="189"/>
    </location>
</feature>
<evidence type="ECO:0000256" key="5">
    <source>
        <dbReference type="ARBA" id="ARBA00023251"/>
    </source>
</evidence>
<keyword evidence="4 6" id="KW-0472">Membrane</keyword>
<dbReference type="InterPro" id="IPR013525">
    <property type="entry name" value="ABC2_TM"/>
</dbReference>
<dbReference type="PANTHER" id="PTHR43027">
    <property type="entry name" value="DOXORUBICIN RESISTANCE ABC TRANSPORTER PERMEASE PROTEIN DRRC-RELATED"/>
    <property type="match status" value="1"/>
</dbReference>
<dbReference type="PIRSF" id="PIRSF006648">
    <property type="entry name" value="DrrB"/>
    <property type="match status" value="1"/>
</dbReference>
<keyword evidence="5" id="KW-0046">Antibiotic resistance</keyword>
<reference evidence="10" key="1">
    <citation type="journal article" date="2019" name="Int. J. Syst. Evol. Microbiol.">
        <title>The Global Catalogue of Microorganisms (GCM) 10K type strain sequencing project: providing services to taxonomists for standard genome sequencing and annotation.</title>
        <authorList>
            <consortium name="The Broad Institute Genomics Platform"/>
            <consortium name="The Broad Institute Genome Sequencing Center for Infectious Disease"/>
            <person name="Wu L."/>
            <person name="Ma J."/>
        </authorList>
    </citation>
    <scope>NUCLEOTIDE SEQUENCE [LARGE SCALE GENOMIC DNA]</scope>
    <source>
        <strain evidence="10">CCM 8653</strain>
    </source>
</reference>
<protein>
    <recommendedName>
        <fullName evidence="6">Transport permease protein</fullName>
    </recommendedName>
</protein>
<dbReference type="InterPro" id="IPR000412">
    <property type="entry name" value="ABC_2_transport"/>
</dbReference>
<dbReference type="Pfam" id="PF01061">
    <property type="entry name" value="ABC2_membrane"/>
    <property type="match status" value="1"/>
</dbReference>
<keyword evidence="10" id="KW-1185">Reference proteome</keyword>
<dbReference type="Proteomes" id="UP000632535">
    <property type="component" value="Unassembled WGS sequence"/>
</dbReference>
<organism evidence="9 10">
    <name type="scientific">Isoptericola cucumis</name>
    <dbReference type="NCBI Taxonomy" id="1776856"/>
    <lineage>
        <taxon>Bacteria</taxon>
        <taxon>Bacillati</taxon>
        <taxon>Actinomycetota</taxon>
        <taxon>Actinomycetes</taxon>
        <taxon>Micrococcales</taxon>
        <taxon>Promicromonosporaceae</taxon>
        <taxon>Isoptericola</taxon>
    </lineage>
</organism>
<evidence type="ECO:0000256" key="2">
    <source>
        <dbReference type="ARBA" id="ARBA00022692"/>
    </source>
</evidence>
<comment type="caution">
    <text evidence="9">The sequence shown here is derived from an EMBL/GenBank/DDBJ whole genome shotgun (WGS) entry which is preliminary data.</text>
</comment>
<evidence type="ECO:0000256" key="7">
    <source>
        <dbReference type="SAM" id="MobiDB-lite"/>
    </source>
</evidence>
<dbReference type="PANTHER" id="PTHR43027:SF2">
    <property type="entry name" value="TRANSPORT PERMEASE PROTEIN"/>
    <property type="match status" value="1"/>
</dbReference>
<feature type="transmembrane region" description="Helical" evidence="6">
    <location>
        <begin position="195"/>
        <end position="214"/>
    </location>
</feature>
<evidence type="ECO:0000256" key="4">
    <source>
        <dbReference type="ARBA" id="ARBA00023136"/>
    </source>
</evidence>
<keyword evidence="6" id="KW-1003">Cell membrane</keyword>
<dbReference type="InterPro" id="IPR047817">
    <property type="entry name" value="ABC2_TM_bact-type"/>
</dbReference>
<feature type="transmembrane region" description="Helical" evidence="6">
    <location>
        <begin position="85"/>
        <end position="110"/>
    </location>
</feature>
<evidence type="ECO:0000313" key="9">
    <source>
        <dbReference type="EMBL" id="GGI06419.1"/>
    </source>
</evidence>
<dbReference type="PROSITE" id="PS51012">
    <property type="entry name" value="ABC_TM2"/>
    <property type="match status" value="1"/>
</dbReference>
<evidence type="ECO:0000256" key="3">
    <source>
        <dbReference type="ARBA" id="ARBA00022989"/>
    </source>
</evidence>
<sequence length="274" mass="27364">MTTSAARPAARPGTPRDPDDLRPVHPPARAWGALVLAEARMVARDTAGLVVPLGMPVLILVMNGIAFDTDVVVPRSGGRTAFDVYVLPITLTFVVAMVGVVNMPSFLAAYRRTGILRRLGVTPASPVMVLVAQAVVGVAQIALGVAVAGTVAALAFDASAPASPWAALGVLALAVAAMYGVGMLVAAVAPTPQSAVAIGLVAFFALGAVGGLFGPRENLPDALAQVGGVLPFGAAVDALTATWAGAAVPASALLGLVAAAVVPGAVAAVLFRWE</sequence>
<feature type="transmembrane region" description="Helical" evidence="6">
    <location>
        <begin position="130"/>
        <end position="156"/>
    </location>
</feature>
<comment type="subcellular location">
    <subcellularLocation>
        <location evidence="6">Cell membrane</location>
        <topology evidence="6">Multi-pass membrane protein</topology>
    </subcellularLocation>
    <subcellularLocation>
        <location evidence="1">Membrane</location>
        <topology evidence="1">Multi-pass membrane protein</topology>
    </subcellularLocation>
</comment>